<dbReference type="EMBL" id="KC246773">
    <property type="protein sequence ID" value="AHF23730.1"/>
    <property type="molecule type" value="Genomic_DNA"/>
</dbReference>
<sequence length="497" mass="56297">MKLFWIKNKVLITTLLAVLALGFLFWGGLRLFEGEQMQDAFIRTSAAEAEATTNPTEAPGTIGLTEASPAPTVMPAELVSEDILHLEWRYKDIFPRITNTFSYQAKTWKEGDKVDDALAEAARKKVKDVYYLLFNDGGDYHDFANAAVTRYVDEAGYRENVLRITGTNNSFVCVLTEKDLNLLIADNAKFPATATLHEKEDAKEVAEYLGTTLGKGMENMGGSRDRAGNWIEQFFAFELSDGRWITLCYTMNTLHGILVHQDEYSMQEGVCFQADIRHSPEVVHLVAEPNFVQGSPNEVAEGDMTVEQVTGLYRAFLSAANGRAAERRDAEGKAVEELDYNLKDWEITYFLDKSGYRENFYHIHKDGLVDMEIAAKSGYIVRATCNELYNPDDDLKLINIPYEEMGGVEYIHYVKYVAEQTFGKENVKEVDVNAVYDGHGCTIDAYMMDGRWYEFGFTDGRLMYIEHYATERSGIMGWGADSLYVNTITGEEFYQEY</sequence>
<protein>
    <submittedName>
        <fullName evidence="1">Uncharacterized protein</fullName>
    </submittedName>
</protein>
<name>W0FL82_9BACT</name>
<reference evidence="1" key="1">
    <citation type="journal article" date="2013" name="PLoS ONE">
        <title>Metagenomic insights into the carbohydrate-active enzymes carried by the microorganisms adhering to solid digesta in the rumen of cows.</title>
        <authorList>
            <person name="Wang L."/>
            <person name="Hatem A."/>
            <person name="Catalyurek U.V."/>
            <person name="Morrison M."/>
            <person name="Yu Z."/>
        </authorList>
    </citation>
    <scope>NUCLEOTIDE SEQUENCE</scope>
</reference>
<organism evidence="1">
    <name type="scientific">uncultured bacterium Contig3b</name>
    <dbReference type="NCBI Taxonomy" id="1393568"/>
    <lineage>
        <taxon>Bacteria</taxon>
        <taxon>environmental samples</taxon>
    </lineage>
</organism>
<evidence type="ECO:0000313" key="1">
    <source>
        <dbReference type="EMBL" id="AHF23730.1"/>
    </source>
</evidence>
<proteinExistence type="predicted"/>
<dbReference type="AlphaFoldDB" id="W0FL82"/>
<accession>W0FL82</accession>